<proteinExistence type="predicted"/>
<evidence type="ECO:0000259" key="1">
    <source>
        <dbReference type="Pfam" id="PF24494"/>
    </source>
</evidence>
<accession>A0A4S9SSR6</accession>
<protein>
    <recommendedName>
        <fullName evidence="1">DUF7587 domain-containing protein</fullName>
    </recommendedName>
</protein>
<gene>
    <name evidence="2" type="ORF">D6C91_07800</name>
</gene>
<evidence type="ECO:0000313" key="2">
    <source>
        <dbReference type="EMBL" id="THZ13545.1"/>
    </source>
</evidence>
<dbReference type="InterPro" id="IPR056009">
    <property type="entry name" value="DUF7587"/>
</dbReference>
<name>A0A4S9SSR6_AURPU</name>
<feature type="non-terminal residue" evidence="2">
    <location>
        <position position="1"/>
    </location>
</feature>
<organism evidence="2 3">
    <name type="scientific">Aureobasidium pullulans</name>
    <name type="common">Black yeast</name>
    <name type="synonym">Pullularia pullulans</name>
    <dbReference type="NCBI Taxonomy" id="5580"/>
    <lineage>
        <taxon>Eukaryota</taxon>
        <taxon>Fungi</taxon>
        <taxon>Dikarya</taxon>
        <taxon>Ascomycota</taxon>
        <taxon>Pezizomycotina</taxon>
        <taxon>Dothideomycetes</taxon>
        <taxon>Dothideomycetidae</taxon>
        <taxon>Dothideales</taxon>
        <taxon>Saccotheciaceae</taxon>
        <taxon>Aureobasidium</taxon>
    </lineage>
</organism>
<dbReference type="Proteomes" id="UP000308005">
    <property type="component" value="Unassembled WGS sequence"/>
</dbReference>
<dbReference type="Pfam" id="PF24494">
    <property type="entry name" value="DUF7587"/>
    <property type="match status" value="1"/>
</dbReference>
<reference evidence="2 3" key="1">
    <citation type="submission" date="2018-10" db="EMBL/GenBank/DDBJ databases">
        <title>Fifty Aureobasidium pullulans genomes reveal a recombining polyextremotolerant generalist.</title>
        <authorList>
            <person name="Gostincar C."/>
            <person name="Turk M."/>
            <person name="Zajc J."/>
            <person name="Gunde-Cimerman N."/>
        </authorList>
    </citation>
    <scope>NUCLEOTIDE SEQUENCE [LARGE SCALE GENOMIC DNA]</scope>
    <source>
        <strain evidence="2 3">EXF-3863</strain>
    </source>
</reference>
<sequence length="326" mass="36186">ASKNNPRYLFRVWSSNSGGDSTLNTTSAVTPHAFAPNYNTGHNSIFEMESKWFIKNLIGHFRAQRIPSEFSSWTASPVFAIRVAFHFAERKRPNVHIAIVDTEKLKDTNTVLSVLSTEPVFRSRSPDHVGMILDIDYEYLIHGVVDGEAYKAVALTALSECGLSDYFSGMRGDPAPYSNWIGRHRILKLPGPAMPLSPTEAKSLLNIAGLYGNPSHIPFFVALVCCKLRPGLLTKPDLSEINKIIKLLGGHNQIPDWSASRGVFCNNIYDSKYDDGRQMQIIMRALNDYCLGRGARHRVLDDMELLVGGLSALGVDNSDSFERGRA</sequence>
<dbReference type="AlphaFoldDB" id="A0A4S9SSR6"/>
<dbReference type="EMBL" id="QZBM01000482">
    <property type="protein sequence ID" value="THZ13545.1"/>
    <property type="molecule type" value="Genomic_DNA"/>
</dbReference>
<evidence type="ECO:0000313" key="3">
    <source>
        <dbReference type="Proteomes" id="UP000308005"/>
    </source>
</evidence>
<feature type="domain" description="DUF7587" evidence="1">
    <location>
        <begin position="5"/>
        <end position="149"/>
    </location>
</feature>
<comment type="caution">
    <text evidence="2">The sequence shown here is derived from an EMBL/GenBank/DDBJ whole genome shotgun (WGS) entry which is preliminary data.</text>
</comment>